<dbReference type="RefSeq" id="XP_009542437.1">
    <property type="nucleotide sequence ID" value="XM_009544142.1"/>
</dbReference>
<dbReference type="InterPro" id="IPR012337">
    <property type="entry name" value="RNaseH-like_sf"/>
</dbReference>
<keyword evidence="2" id="KW-1185">Reference proteome</keyword>
<dbReference type="GeneID" id="20665708"/>
<dbReference type="EMBL" id="KI925455">
    <property type="protein sequence ID" value="ETW85592.1"/>
    <property type="molecule type" value="Genomic_DNA"/>
</dbReference>
<protein>
    <submittedName>
        <fullName evidence="1">Uncharacterized protein</fullName>
    </submittedName>
</protein>
<reference evidence="1 2" key="1">
    <citation type="journal article" date="2012" name="New Phytol.">
        <title>Insight into trade-off between wood decay and parasitism from the genome of a fungal forest pathogen.</title>
        <authorList>
            <person name="Olson A."/>
            <person name="Aerts A."/>
            <person name="Asiegbu F."/>
            <person name="Belbahri L."/>
            <person name="Bouzid O."/>
            <person name="Broberg A."/>
            <person name="Canback B."/>
            <person name="Coutinho P.M."/>
            <person name="Cullen D."/>
            <person name="Dalman K."/>
            <person name="Deflorio G."/>
            <person name="van Diepen L.T."/>
            <person name="Dunand C."/>
            <person name="Duplessis S."/>
            <person name="Durling M."/>
            <person name="Gonthier P."/>
            <person name="Grimwood J."/>
            <person name="Fossdal C.G."/>
            <person name="Hansson D."/>
            <person name="Henrissat B."/>
            <person name="Hietala A."/>
            <person name="Himmelstrand K."/>
            <person name="Hoffmeister D."/>
            <person name="Hogberg N."/>
            <person name="James T.Y."/>
            <person name="Karlsson M."/>
            <person name="Kohler A."/>
            <person name="Kues U."/>
            <person name="Lee Y.H."/>
            <person name="Lin Y.C."/>
            <person name="Lind M."/>
            <person name="Lindquist E."/>
            <person name="Lombard V."/>
            <person name="Lucas S."/>
            <person name="Lunden K."/>
            <person name="Morin E."/>
            <person name="Murat C."/>
            <person name="Park J."/>
            <person name="Raffaello T."/>
            <person name="Rouze P."/>
            <person name="Salamov A."/>
            <person name="Schmutz J."/>
            <person name="Solheim H."/>
            <person name="Stahlberg J."/>
            <person name="Velez H."/>
            <person name="de Vries R.P."/>
            <person name="Wiebenga A."/>
            <person name="Woodward S."/>
            <person name="Yakovlev I."/>
            <person name="Garbelotto M."/>
            <person name="Martin F."/>
            <person name="Grigoriev I.V."/>
            <person name="Stenlid J."/>
        </authorList>
    </citation>
    <scope>NUCLEOTIDE SEQUENCE [LARGE SCALE GENOMIC DNA]</scope>
    <source>
        <strain evidence="1 2">TC 32-1</strain>
    </source>
</reference>
<sequence length="204" mass="22987">MNTTTNINNNIPLPLNYSDIPHTSTAILADDQIVAVRKWHSDLTCPSGLSNAEYTTFLRYCTEFFLASDKLWKKDVQGRHKLITLPTHHISILALAHNDVAHKGFFATCILIIQQTRNVLIPPVVALPATLFAKIYMDTMHMPMAGGFQYLVQGRCSILHYPEFHMLHNKTNAALANWISEDILCCWGTLVKIVSNNRPAFVNI</sequence>
<accession>W4KIA9</accession>
<evidence type="ECO:0000313" key="2">
    <source>
        <dbReference type="Proteomes" id="UP000030671"/>
    </source>
</evidence>
<dbReference type="HOGENOM" id="CLU_1343407_0_0_1"/>
<name>W4KIA9_HETIT</name>
<gene>
    <name evidence="1" type="ORF">HETIRDRAFT_100769</name>
</gene>
<dbReference type="InParanoid" id="W4KIA9"/>
<dbReference type="STRING" id="747525.W4KIA9"/>
<dbReference type="KEGG" id="hir:HETIRDRAFT_100769"/>
<dbReference type="OrthoDB" id="446925at2759"/>
<evidence type="ECO:0000313" key="1">
    <source>
        <dbReference type="EMBL" id="ETW85592.1"/>
    </source>
</evidence>
<proteinExistence type="predicted"/>
<dbReference type="SUPFAM" id="SSF53098">
    <property type="entry name" value="Ribonuclease H-like"/>
    <property type="match status" value="1"/>
</dbReference>
<dbReference type="Proteomes" id="UP000030671">
    <property type="component" value="Unassembled WGS sequence"/>
</dbReference>
<dbReference type="AlphaFoldDB" id="W4KIA9"/>
<organism evidence="1 2">
    <name type="scientific">Heterobasidion irregulare (strain TC 32-1)</name>
    <dbReference type="NCBI Taxonomy" id="747525"/>
    <lineage>
        <taxon>Eukaryota</taxon>
        <taxon>Fungi</taxon>
        <taxon>Dikarya</taxon>
        <taxon>Basidiomycota</taxon>
        <taxon>Agaricomycotina</taxon>
        <taxon>Agaricomycetes</taxon>
        <taxon>Russulales</taxon>
        <taxon>Bondarzewiaceae</taxon>
        <taxon>Heterobasidion</taxon>
        <taxon>Heterobasidion annosum species complex</taxon>
    </lineage>
</organism>